<dbReference type="PANTHER" id="PTHR47235:SF1">
    <property type="entry name" value="BLR6548 PROTEIN"/>
    <property type="match status" value="1"/>
</dbReference>
<keyword evidence="2" id="KW-0732">Signal</keyword>
<evidence type="ECO:0000313" key="5">
    <source>
        <dbReference type="Proteomes" id="UP001596380"/>
    </source>
</evidence>
<evidence type="ECO:0000313" key="4">
    <source>
        <dbReference type="EMBL" id="MFC6883872.1"/>
    </source>
</evidence>
<reference evidence="5" key="1">
    <citation type="journal article" date="2019" name="Int. J. Syst. Evol. Microbiol.">
        <title>The Global Catalogue of Microorganisms (GCM) 10K type strain sequencing project: providing services to taxonomists for standard genome sequencing and annotation.</title>
        <authorList>
            <consortium name="The Broad Institute Genomics Platform"/>
            <consortium name="The Broad Institute Genome Sequencing Center for Infectious Disease"/>
            <person name="Wu L."/>
            <person name="Ma J."/>
        </authorList>
    </citation>
    <scope>NUCLEOTIDE SEQUENCE [LARGE SCALE GENOMIC DNA]</scope>
    <source>
        <strain evidence="5">JCM 3369</strain>
    </source>
</reference>
<dbReference type="SUPFAM" id="SSF53822">
    <property type="entry name" value="Periplasmic binding protein-like I"/>
    <property type="match status" value="1"/>
</dbReference>
<organism evidence="4 5">
    <name type="scientific">Actinomadura yumaensis</name>
    <dbReference type="NCBI Taxonomy" id="111807"/>
    <lineage>
        <taxon>Bacteria</taxon>
        <taxon>Bacillati</taxon>
        <taxon>Actinomycetota</taxon>
        <taxon>Actinomycetes</taxon>
        <taxon>Streptosporangiales</taxon>
        <taxon>Thermomonosporaceae</taxon>
        <taxon>Actinomadura</taxon>
    </lineage>
</organism>
<comment type="similarity">
    <text evidence="1">Belongs to the leucine-binding protein family.</text>
</comment>
<dbReference type="InterPro" id="IPR028081">
    <property type="entry name" value="Leu-bd"/>
</dbReference>
<protein>
    <submittedName>
        <fullName evidence="4">ABC transporter substrate-binding protein</fullName>
    </submittedName>
</protein>
<dbReference type="PANTHER" id="PTHR47235">
    <property type="entry name" value="BLR6548 PROTEIN"/>
    <property type="match status" value="1"/>
</dbReference>
<dbReference type="EMBL" id="JBHSXS010000022">
    <property type="protein sequence ID" value="MFC6883872.1"/>
    <property type="molecule type" value="Genomic_DNA"/>
</dbReference>
<dbReference type="InterPro" id="IPR028082">
    <property type="entry name" value="Peripla_BP_I"/>
</dbReference>
<accession>A0ABW2CQY0</accession>
<comment type="caution">
    <text evidence="4">The sequence shown here is derived from an EMBL/GenBank/DDBJ whole genome shotgun (WGS) entry which is preliminary data.</text>
</comment>
<name>A0ABW2CQY0_9ACTN</name>
<evidence type="ECO:0000256" key="2">
    <source>
        <dbReference type="ARBA" id="ARBA00022729"/>
    </source>
</evidence>
<feature type="domain" description="Leucine-binding protein" evidence="3">
    <location>
        <begin position="51"/>
        <end position="383"/>
    </location>
</feature>
<dbReference type="Proteomes" id="UP001596380">
    <property type="component" value="Unassembled WGS sequence"/>
</dbReference>
<gene>
    <name evidence="4" type="ORF">ACFQKB_29225</name>
</gene>
<sequence>MRSKIIESVAIGAGQGPLQRLGRPVGAATAALVLALGAGACASGADAGSGPIAVGAVSTLSGPVTFPEASAAARAVFDDVNARGGINGRRISFTAADDKGDPSTGALAARDVIQNKHAVAIAGGASLIDCQVNGPLYERYRITSIPGTGVDPGCFISPGISPVNTGPYFGTTLTLYYASEYLKMQKLCGFFSIIGGTGRAYRDGVVRWSKLTGKRLLIDDRSLSANTTDYTPYILRARAAGCQGVFFNGTEPMAVGWVKAAQAQNVTGVKWLFLASTYTSQAAEAFGPAAKDVLALSEFEPYTDTSSEANQDWRTTMARHHVPLTSFAQGGYLAATHLVTVLRGIKGDITREFVTRALKGLRPLPSAMAGTPFAFGPGDAHASNLAGKFVRPERGGWTVLTRDWVRLPNA</sequence>
<dbReference type="RefSeq" id="WP_160823074.1">
    <property type="nucleotide sequence ID" value="NZ_JBHSXE010000001.1"/>
</dbReference>
<dbReference type="Pfam" id="PF13458">
    <property type="entry name" value="Peripla_BP_6"/>
    <property type="match status" value="1"/>
</dbReference>
<proteinExistence type="inferred from homology"/>
<evidence type="ECO:0000256" key="1">
    <source>
        <dbReference type="ARBA" id="ARBA00010062"/>
    </source>
</evidence>
<evidence type="ECO:0000259" key="3">
    <source>
        <dbReference type="Pfam" id="PF13458"/>
    </source>
</evidence>
<keyword evidence="5" id="KW-1185">Reference proteome</keyword>
<dbReference type="CDD" id="cd06341">
    <property type="entry name" value="PBP1_ABC_ligand_binding-like"/>
    <property type="match status" value="1"/>
</dbReference>
<dbReference type="Gene3D" id="3.40.50.2300">
    <property type="match status" value="2"/>
</dbReference>